<dbReference type="AlphaFoldDB" id="A0A8B8EE98"/>
<sequence>MGTAKYKMSCGVITLQIEEIDDQQYCFAFVLSLLNDTSLWNGTEFTPPLSGPLSGINGHKCILTDFNEVSIKSLQSPTHCMMNQGNSSQYLSCEEKLKDECQRIGKGL</sequence>
<dbReference type="KEGG" id="cvn:111133975"/>
<protein>
    <submittedName>
        <fullName evidence="2">Uncharacterized protein LOC111133975</fullName>
    </submittedName>
</protein>
<organism evidence="1 2">
    <name type="scientific">Crassostrea virginica</name>
    <name type="common">Eastern oyster</name>
    <dbReference type="NCBI Taxonomy" id="6565"/>
    <lineage>
        <taxon>Eukaryota</taxon>
        <taxon>Metazoa</taxon>
        <taxon>Spiralia</taxon>
        <taxon>Lophotrochozoa</taxon>
        <taxon>Mollusca</taxon>
        <taxon>Bivalvia</taxon>
        <taxon>Autobranchia</taxon>
        <taxon>Pteriomorphia</taxon>
        <taxon>Ostreida</taxon>
        <taxon>Ostreoidea</taxon>
        <taxon>Ostreidae</taxon>
        <taxon>Crassostrea</taxon>
    </lineage>
</organism>
<keyword evidence="1" id="KW-1185">Reference proteome</keyword>
<dbReference type="Proteomes" id="UP000694844">
    <property type="component" value="Chromosome 5"/>
</dbReference>
<name>A0A8B8EE98_CRAVI</name>
<dbReference type="OrthoDB" id="6208512at2759"/>
<evidence type="ECO:0000313" key="2">
    <source>
        <dbReference type="RefSeq" id="XP_022338430.1"/>
    </source>
</evidence>
<gene>
    <name evidence="2" type="primary">LOC111133975</name>
</gene>
<accession>A0A8B8EE98</accession>
<proteinExistence type="predicted"/>
<dbReference type="RefSeq" id="XP_022338430.1">
    <property type="nucleotide sequence ID" value="XM_022482722.1"/>
</dbReference>
<dbReference type="GeneID" id="111133975"/>
<evidence type="ECO:0000313" key="1">
    <source>
        <dbReference type="Proteomes" id="UP000694844"/>
    </source>
</evidence>
<reference evidence="2" key="1">
    <citation type="submission" date="2025-08" db="UniProtKB">
        <authorList>
            <consortium name="RefSeq"/>
        </authorList>
    </citation>
    <scope>IDENTIFICATION</scope>
    <source>
        <tissue evidence="2">Whole sample</tissue>
    </source>
</reference>